<dbReference type="RefSeq" id="WP_327599600.1">
    <property type="nucleotide sequence ID" value="NZ_JAYXHS010000002.1"/>
</dbReference>
<evidence type="ECO:0000256" key="1">
    <source>
        <dbReference type="SAM" id="Phobius"/>
    </source>
</evidence>
<feature type="transmembrane region" description="Helical" evidence="1">
    <location>
        <begin position="12"/>
        <end position="31"/>
    </location>
</feature>
<keyword evidence="1" id="KW-0812">Transmembrane</keyword>
<evidence type="ECO:0000313" key="3">
    <source>
        <dbReference type="Proteomes" id="UP001331561"/>
    </source>
</evidence>
<sequence length="197" mass="21154">MLMKFIKTTIIGGLLFLVPVVLLIVIFEKALNIAKHVVGPLVTHFPDKPVLGVAIATLIAAALLLVVSFIAGLIGQTKAGQDFVGWIEKVLLSKMPGYLVVRGIVSDMTHIDELQDNPNRKSVLVRIEDAWQIGVVVDELSTGELAVFVPGAPSPLSGSLYYLTPERVRPSGLTFGEATNILRRIGNGSAEHLKIGP</sequence>
<dbReference type="EMBL" id="JAYXHS010000002">
    <property type="protein sequence ID" value="MEC5386641.1"/>
    <property type="molecule type" value="Genomic_DNA"/>
</dbReference>
<accession>A0ABU6K4M7</accession>
<dbReference type="Pfam" id="PF04367">
    <property type="entry name" value="DUF502"/>
    <property type="match status" value="1"/>
</dbReference>
<dbReference type="InterPro" id="IPR007462">
    <property type="entry name" value="COV1-like"/>
</dbReference>
<feature type="transmembrane region" description="Helical" evidence="1">
    <location>
        <begin position="51"/>
        <end position="74"/>
    </location>
</feature>
<evidence type="ECO:0000313" key="2">
    <source>
        <dbReference type="EMBL" id="MEC5386641.1"/>
    </source>
</evidence>
<protein>
    <submittedName>
        <fullName evidence="2">DUF502 domain-containing protein</fullName>
    </submittedName>
</protein>
<dbReference type="Proteomes" id="UP001331561">
    <property type="component" value="Unassembled WGS sequence"/>
</dbReference>
<comment type="caution">
    <text evidence="2">The sequence shown here is derived from an EMBL/GenBank/DDBJ whole genome shotgun (WGS) entry which is preliminary data.</text>
</comment>
<keyword evidence="3" id="KW-1185">Reference proteome</keyword>
<keyword evidence="1" id="KW-1133">Transmembrane helix</keyword>
<keyword evidence="1" id="KW-0472">Membrane</keyword>
<name>A0ABU6K4M7_9RHOO</name>
<reference evidence="2 3" key="1">
    <citation type="submission" date="2024-01" db="EMBL/GenBank/DDBJ databases">
        <title>Uliginosibacterium soil sp. nov.</title>
        <authorList>
            <person name="Lv Y."/>
        </authorList>
    </citation>
    <scope>NUCLEOTIDE SEQUENCE [LARGE SCALE GENOMIC DNA]</scope>
    <source>
        <strain evidence="2 3">H3</strain>
    </source>
</reference>
<organism evidence="2 3">
    <name type="scientific">Uliginosibacterium silvisoli</name>
    <dbReference type="NCBI Taxonomy" id="3114758"/>
    <lineage>
        <taxon>Bacteria</taxon>
        <taxon>Pseudomonadati</taxon>
        <taxon>Pseudomonadota</taxon>
        <taxon>Betaproteobacteria</taxon>
        <taxon>Rhodocyclales</taxon>
        <taxon>Zoogloeaceae</taxon>
        <taxon>Uliginosibacterium</taxon>
    </lineage>
</organism>
<gene>
    <name evidence="2" type="ORF">VVD49_12970</name>
</gene>
<proteinExistence type="predicted"/>